<dbReference type="AlphaFoldDB" id="A0A8S9YEC6"/>
<accession>A0A8S9YEC6</accession>
<dbReference type="GO" id="GO:0030527">
    <property type="term" value="F:structural constituent of chromatin"/>
    <property type="evidence" value="ECO:0007669"/>
    <property type="project" value="InterPro"/>
</dbReference>
<dbReference type="Proteomes" id="UP000822476">
    <property type="component" value="Unassembled WGS sequence"/>
</dbReference>
<sequence>MTYTKQTARKITGGKALRKQLAIKTARKSAPVTGGVKKPHRYRPGIVALRETRRYQKSTELPIRKLPFRRLVRESAQDLKIDLQFQSSAVSSLQEASEACLVGLSEDTNLCNTRQARHHHAQEHLVGASHPRGTCLEWAQFQMPCERHNGPL</sequence>
<dbReference type="FunFam" id="1.10.20.10:FF:000054">
    <property type="entry name" value="Putative histone H1.5-like"/>
    <property type="match status" value="1"/>
</dbReference>
<dbReference type="PANTHER" id="PTHR11426">
    <property type="entry name" value="HISTONE H3"/>
    <property type="match status" value="1"/>
</dbReference>
<dbReference type="GO" id="GO:0003677">
    <property type="term" value="F:DNA binding"/>
    <property type="evidence" value="ECO:0007669"/>
    <property type="project" value="InterPro"/>
</dbReference>
<evidence type="ECO:0000313" key="3">
    <source>
        <dbReference type="EMBL" id="KAF7235600.1"/>
    </source>
</evidence>
<gene>
    <name evidence="3" type="ORF">EG68_11127</name>
</gene>
<dbReference type="InterPro" id="IPR000164">
    <property type="entry name" value="Histone_H3/CENP-A"/>
</dbReference>
<feature type="domain" description="Core Histone H2A/H2B/H3" evidence="2">
    <location>
        <begin position="45"/>
        <end position="117"/>
    </location>
</feature>
<dbReference type="EMBL" id="JTDE01008144">
    <property type="protein sequence ID" value="KAF7235600.1"/>
    <property type="molecule type" value="Genomic_DNA"/>
</dbReference>
<dbReference type="GO" id="GO:0000786">
    <property type="term" value="C:nucleosome"/>
    <property type="evidence" value="ECO:0007669"/>
    <property type="project" value="InterPro"/>
</dbReference>
<dbReference type="Gene3D" id="1.10.20.10">
    <property type="entry name" value="Histone, subunit A"/>
    <property type="match status" value="1"/>
</dbReference>
<dbReference type="PRINTS" id="PR00622">
    <property type="entry name" value="HISTONEH3"/>
</dbReference>
<comment type="caution">
    <text evidence="3">The sequence shown here is derived from an EMBL/GenBank/DDBJ whole genome shotgun (WGS) entry which is preliminary data.</text>
</comment>
<dbReference type="Pfam" id="PF00125">
    <property type="entry name" value="Histone"/>
    <property type="match status" value="1"/>
</dbReference>
<reference evidence="3" key="1">
    <citation type="submission" date="2019-07" db="EMBL/GenBank/DDBJ databases">
        <title>Annotation for the trematode Paragonimus miyazaki's.</title>
        <authorList>
            <person name="Choi Y.-J."/>
        </authorList>
    </citation>
    <scope>NUCLEOTIDE SEQUENCE</scope>
    <source>
        <strain evidence="3">Japan</strain>
    </source>
</reference>
<evidence type="ECO:0000256" key="1">
    <source>
        <dbReference type="ARBA" id="ARBA00010343"/>
    </source>
</evidence>
<dbReference type="CDD" id="cd22911">
    <property type="entry name" value="HFD_H3"/>
    <property type="match status" value="1"/>
</dbReference>
<dbReference type="InterPro" id="IPR007125">
    <property type="entry name" value="H2A/H2B/H3"/>
</dbReference>
<name>A0A8S9YEC6_9TREM</name>
<dbReference type="InterPro" id="IPR009072">
    <property type="entry name" value="Histone-fold"/>
</dbReference>
<proteinExistence type="inferred from homology"/>
<evidence type="ECO:0000313" key="4">
    <source>
        <dbReference type="Proteomes" id="UP000822476"/>
    </source>
</evidence>
<dbReference type="SUPFAM" id="SSF47113">
    <property type="entry name" value="Histone-fold"/>
    <property type="match status" value="1"/>
</dbReference>
<dbReference type="GO" id="GO:0046982">
    <property type="term" value="F:protein heterodimerization activity"/>
    <property type="evidence" value="ECO:0007669"/>
    <property type="project" value="InterPro"/>
</dbReference>
<organism evidence="3 4">
    <name type="scientific">Paragonimus skrjabini miyazakii</name>
    <dbReference type="NCBI Taxonomy" id="59628"/>
    <lineage>
        <taxon>Eukaryota</taxon>
        <taxon>Metazoa</taxon>
        <taxon>Spiralia</taxon>
        <taxon>Lophotrochozoa</taxon>
        <taxon>Platyhelminthes</taxon>
        <taxon>Trematoda</taxon>
        <taxon>Digenea</taxon>
        <taxon>Plagiorchiida</taxon>
        <taxon>Troglotremata</taxon>
        <taxon>Troglotrematidae</taxon>
        <taxon>Paragonimus</taxon>
    </lineage>
</organism>
<comment type="similarity">
    <text evidence="1">Belongs to the histone H3 family.</text>
</comment>
<protein>
    <recommendedName>
        <fullName evidence="2">Core Histone H2A/H2B/H3 domain-containing protein</fullName>
    </recommendedName>
</protein>
<dbReference type="SMART" id="SM00428">
    <property type="entry name" value="H3"/>
    <property type="match status" value="1"/>
</dbReference>
<keyword evidence="4" id="KW-1185">Reference proteome</keyword>
<evidence type="ECO:0000259" key="2">
    <source>
        <dbReference type="Pfam" id="PF00125"/>
    </source>
</evidence>